<keyword evidence="4" id="KW-0479">Metal-binding</keyword>
<dbReference type="OrthoDB" id="9809485at2"/>
<dbReference type="PROSITE" id="PS50936">
    <property type="entry name" value="ENGC_GTPASE"/>
    <property type="match status" value="1"/>
</dbReference>
<feature type="binding site" evidence="4">
    <location>
        <begin position="218"/>
        <end position="226"/>
    </location>
    <ligand>
        <name>GTP</name>
        <dbReference type="ChEBI" id="CHEBI:37565"/>
    </ligand>
</feature>
<keyword evidence="4" id="KW-0699">rRNA-binding</keyword>
<evidence type="ECO:0000256" key="4">
    <source>
        <dbReference type="HAMAP-Rule" id="MF_01820"/>
    </source>
</evidence>
<dbReference type="GO" id="GO:0042274">
    <property type="term" value="P:ribosomal small subunit biogenesis"/>
    <property type="evidence" value="ECO:0007669"/>
    <property type="project" value="UniProtKB-UniRule"/>
</dbReference>
<dbReference type="Gene3D" id="2.40.50.140">
    <property type="entry name" value="Nucleic acid-binding proteins"/>
    <property type="match status" value="1"/>
</dbReference>
<dbReference type="CDD" id="cd01854">
    <property type="entry name" value="YjeQ_EngC"/>
    <property type="match status" value="1"/>
</dbReference>
<dbReference type="PANTHER" id="PTHR32120:SF11">
    <property type="entry name" value="SMALL RIBOSOMAL SUBUNIT BIOGENESIS GTPASE RSGA 1, MITOCHONDRIAL-RELATED"/>
    <property type="match status" value="1"/>
</dbReference>
<feature type="binding site" evidence="4">
    <location>
        <begin position="164"/>
        <end position="167"/>
    </location>
    <ligand>
        <name>GTP</name>
        <dbReference type="ChEBI" id="CHEBI:37565"/>
    </ligand>
</feature>
<dbReference type="RefSeq" id="WP_016857483.1">
    <property type="nucleotide sequence ID" value="NZ_CP016303.1"/>
</dbReference>
<evidence type="ECO:0000313" key="5">
    <source>
        <dbReference type="EMBL" id="ASX26441.1"/>
    </source>
</evidence>
<dbReference type="InterPro" id="IPR010914">
    <property type="entry name" value="RsgA_GTPase_dom"/>
</dbReference>
<accession>A0A249DYD0</accession>
<dbReference type="GO" id="GO:0046872">
    <property type="term" value="F:metal ion binding"/>
    <property type="evidence" value="ECO:0007669"/>
    <property type="project" value="UniProtKB-KW"/>
</dbReference>
<dbReference type="GO" id="GO:0003924">
    <property type="term" value="F:GTPase activity"/>
    <property type="evidence" value="ECO:0007669"/>
    <property type="project" value="UniProtKB-UniRule"/>
</dbReference>
<dbReference type="InterPro" id="IPR030378">
    <property type="entry name" value="G_CP_dom"/>
</dbReference>
<dbReference type="InterPro" id="IPR004881">
    <property type="entry name" value="Ribosome_biogen_GTPase_RsgA"/>
</dbReference>
<keyword evidence="2 4" id="KW-0547">Nucleotide-binding</keyword>
<feature type="binding site" evidence="4">
    <location>
        <position position="309"/>
    </location>
    <ligand>
        <name>Zn(2+)</name>
        <dbReference type="ChEBI" id="CHEBI:29105"/>
    </ligand>
</feature>
<dbReference type="GO" id="GO:0005525">
    <property type="term" value="F:GTP binding"/>
    <property type="evidence" value="ECO:0007669"/>
    <property type="project" value="UniProtKB-UniRule"/>
</dbReference>
<evidence type="ECO:0000256" key="1">
    <source>
        <dbReference type="ARBA" id="ARBA00022517"/>
    </source>
</evidence>
<dbReference type="EMBL" id="CP016303">
    <property type="protein sequence ID" value="ASX26441.1"/>
    <property type="molecule type" value="Genomic_DNA"/>
</dbReference>
<comment type="subunit">
    <text evidence="4">Monomer. Associates with 30S ribosomal subunit, binds 16S rRNA.</text>
</comment>
<evidence type="ECO:0000256" key="3">
    <source>
        <dbReference type="ARBA" id="ARBA00023134"/>
    </source>
</evidence>
<dbReference type="EC" id="3.6.1.-" evidence="4"/>
<comment type="subcellular location">
    <subcellularLocation>
        <location evidence="4">Cytoplasm</location>
    </subcellularLocation>
</comment>
<comment type="cofactor">
    <cofactor evidence="4">
        <name>Zn(2+)</name>
        <dbReference type="ChEBI" id="CHEBI:29105"/>
    </cofactor>
    <text evidence="4">Binds 1 zinc ion per subunit.</text>
</comment>
<dbReference type="Pfam" id="PF03193">
    <property type="entry name" value="RsgA_GTPase"/>
    <property type="match status" value="1"/>
</dbReference>
<dbReference type="SUPFAM" id="SSF52540">
    <property type="entry name" value="P-loop containing nucleoside triphosphate hydrolases"/>
    <property type="match status" value="1"/>
</dbReference>
<dbReference type="NCBIfam" id="NF008931">
    <property type="entry name" value="PRK12288.1"/>
    <property type="match status" value="1"/>
</dbReference>
<dbReference type="Gene3D" id="1.10.40.50">
    <property type="entry name" value="Probable gtpase engc, domain 3"/>
    <property type="match status" value="1"/>
</dbReference>
<gene>
    <name evidence="4" type="primary">rsgA</name>
    <name evidence="5" type="ORF">BA171_05050</name>
</gene>
<dbReference type="GO" id="GO:0019843">
    <property type="term" value="F:rRNA binding"/>
    <property type="evidence" value="ECO:0007669"/>
    <property type="project" value="UniProtKB-KW"/>
</dbReference>
<dbReference type="Gene3D" id="3.40.50.300">
    <property type="entry name" value="P-loop containing nucleotide triphosphate hydrolases"/>
    <property type="match status" value="1"/>
</dbReference>
<dbReference type="PANTHER" id="PTHR32120">
    <property type="entry name" value="SMALL RIBOSOMAL SUBUNIT BIOGENESIS GTPASE RSGA"/>
    <property type="match status" value="1"/>
</dbReference>
<dbReference type="GO" id="GO:0005737">
    <property type="term" value="C:cytoplasm"/>
    <property type="evidence" value="ECO:0007669"/>
    <property type="project" value="UniProtKB-SubCell"/>
</dbReference>
<feature type="binding site" evidence="4">
    <location>
        <position position="307"/>
    </location>
    <ligand>
        <name>Zn(2+)</name>
        <dbReference type="ChEBI" id="CHEBI:29105"/>
    </ligand>
</feature>
<keyword evidence="3 4" id="KW-0342">GTP-binding</keyword>
<dbReference type="PROSITE" id="PS51721">
    <property type="entry name" value="G_CP"/>
    <property type="match status" value="1"/>
</dbReference>
<protein>
    <recommendedName>
        <fullName evidence="4">Small ribosomal subunit biogenesis GTPase RsgA</fullName>
        <ecNumber evidence="4">3.6.1.-</ecNumber>
    </recommendedName>
</protein>
<evidence type="ECO:0000256" key="2">
    <source>
        <dbReference type="ARBA" id="ARBA00022741"/>
    </source>
</evidence>
<dbReference type="InterPro" id="IPR027417">
    <property type="entry name" value="P-loop_NTPase"/>
</dbReference>
<reference evidence="5 6" key="2">
    <citation type="submission" date="2017-09" db="EMBL/GenBank/DDBJ databases">
        <title>The genome of whitefly Bemisia tabaci, a global crop pest, provides novel insights into virus transmission, host adaptation and insecticide resistance.</title>
        <authorList>
            <person name="Kaur N."/>
            <person name="Kliot A."/>
            <person name="Pinheiro P.V."/>
            <person name="Luan J."/>
            <person name="Zheng Y."/>
            <person name="Liu W."/>
            <person name="Sun H."/>
            <person name="Yang X."/>
            <person name="Xu Y."/>
            <person name="Luo Y."/>
            <person name="Kruse A."/>
            <person name="Fisher T.W."/>
            <person name="Nelson D.R."/>
            <person name="Elimelech M."/>
            <person name="MacCoss M."/>
            <person name="Johnson R."/>
            <person name="Cohen E."/>
            <person name="Hunter W.B."/>
            <person name="Brown J.K."/>
            <person name="Jander G."/>
            <person name="Cilia M."/>
            <person name="Douglas A.E."/>
            <person name="Ghanim M."/>
            <person name="Simmons A.M."/>
            <person name="Wintermantel W.M."/>
            <person name="Ling K.-S."/>
            <person name="Fei Z."/>
        </authorList>
    </citation>
    <scope>NUCLEOTIDE SEQUENCE [LARGE SCALE GENOMIC DNA]</scope>
    <source>
        <strain evidence="5 6">MEAM1</strain>
    </source>
</reference>
<feature type="binding site" evidence="4">
    <location>
        <position position="302"/>
    </location>
    <ligand>
        <name>Zn(2+)</name>
        <dbReference type="ChEBI" id="CHEBI:29105"/>
    </ligand>
</feature>
<proteinExistence type="inferred from homology"/>
<dbReference type="Proteomes" id="UP000216438">
    <property type="component" value="Chromosome"/>
</dbReference>
<keyword evidence="4" id="KW-0378">Hydrolase</keyword>
<keyword evidence="4" id="KW-0862">Zinc</keyword>
<dbReference type="InterPro" id="IPR012340">
    <property type="entry name" value="NA-bd_OB-fold"/>
</dbReference>
<feature type="binding site" evidence="4">
    <location>
        <position position="315"/>
    </location>
    <ligand>
        <name>Zn(2+)</name>
        <dbReference type="ChEBI" id="CHEBI:29105"/>
    </ligand>
</feature>
<keyword evidence="1 4" id="KW-0690">Ribosome biogenesis</keyword>
<dbReference type="NCBIfam" id="TIGR00157">
    <property type="entry name" value="ribosome small subunit-dependent GTPase A"/>
    <property type="match status" value="1"/>
</dbReference>
<evidence type="ECO:0000313" key="6">
    <source>
        <dbReference type="Proteomes" id="UP000216438"/>
    </source>
</evidence>
<keyword evidence="4" id="KW-0963">Cytoplasm</keyword>
<reference evidence="6" key="1">
    <citation type="submission" date="2016-06" db="EMBL/GenBank/DDBJ databases">
        <authorList>
            <person name="Chen W."/>
            <person name="Hasegawa D.K."/>
        </authorList>
    </citation>
    <scope>NUCLEOTIDE SEQUENCE [LARGE SCALE GENOMIC DNA]</scope>
    <source>
        <strain evidence="6">MEAM1</strain>
    </source>
</reference>
<comment type="similarity">
    <text evidence="4">Belongs to the TRAFAC class YlqF/YawG GTPase family. RsgA subfamily.</text>
</comment>
<dbReference type="AlphaFoldDB" id="A0A249DYD0"/>
<sequence>MKKNKLSKNQYRRIQAHHQYRLHPTSLTDDKNNQLDDAQFGEPQQGVVISRFGQHADVEGHQGQQQRCHIRRNVLSLVTGDRVIWRPGIPRQENRNVKGIVEAVHERKSVLTRPDFYDGLKPMAANIDQIVIVSAVIPDLSLNMIDRYLVVSESLKIKPLLLLNKIDLLTPNERKKINLRLNIYRNIHYTVLEVSAQTGEGIADLQANLLDRVSIFSGQSGVGKSSLLNTLLPPTEQQILVEALSEKSALGQHTTTISRLYHFQQGGDLIDSPGIRGFGLWHLTQEQIIQGFIEFRDYVGHCKFRDCEHIDDPCCALRDAVQKGHIAKERFDNYHQILSEITSLKGKKLFNQD</sequence>
<keyword evidence="4" id="KW-0694">RNA-binding</keyword>
<organism evidence="5 6">
    <name type="scientific">Candidatus Hamiltonella defensa</name>
    <name type="common">Bemisia tabaci</name>
    <dbReference type="NCBI Taxonomy" id="672795"/>
    <lineage>
        <taxon>Bacteria</taxon>
        <taxon>Pseudomonadati</taxon>
        <taxon>Pseudomonadota</taxon>
        <taxon>Gammaproteobacteria</taxon>
        <taxon>Enterobacterales</taxon>
        <taxon>Enterobacteriaceae</taxon>
        <taxon>aphid secondary symbionts</taxon>
        <taxon>Candidatus Williamhamiltonella</taxon>
    </lineage>
</organism>
<name>A0A249DYD0_9ENTR</name>
<comment type="function">
    <text evidence="4">One of several proteins that assist in the late maturation steps of the functional core of the 30S ribosomal subunit. Helps release RbfA from mature subunits. May play a role in the assembly of ribosomal proteins into the subunit. Circularly permuted GTPase that catalyzes slow GTP hydrolysis, GTPase activity is stimulated by the 30S ribosomal subunit.</text>
</comment>
<dbReference type="HAMAP" id="MF_01820">
    <property type="entry name" value="GTPase_RsgA"/>
    <property type="match status" value="1"/>
</dbReference>